<dbReference type="AlphaFoldDB" id="A0A7K4LY43"/>
<feature type="compositionally biased region" description="Low complexity" evidence="1">
    <location>
        <begin position="62"/>
        <end position="72"/>
    </location>
</feature>
<evidence type="ECO:0000313" key="4">
    <source>
        <dbReference type="Proteomes" id="UP000534426"/>
    </source>
</evidence>
<keyword evidence="4" id="KW-1185">Reference proteome</keyword>
<feature type="compositionally biased region" description="Pro residues" evidence="1">
    <location>
        <begin position="24"/>
        <end position="39"/>
    </location>
</feature>
<feature type="domain" description="DUF1518" evidence="2">
    <location>
        <begin position="1"/>
        <end position="33"/>
    </location>
</feature>
<dbReference type="InterPro" id="IPR010011">
    <property type="entry name" value="NCO_DUF1518"/>
</dbReference>
<dbReference type="GO" id="GO:0016922">
    <property type="term" value="F:nuclear receptor binding"/>
    <property type="evidence" value="ECO:0007669"/>
    <property type="project" value="TreeGrafter"/>
</dbReference>
<feature type="region of interest" description="Disordered" evidence="1">
    <location>
        <begin position="145"/>
        <end position="164"/>
    </location>
</feature>
<evidence type="ECO:0000313" key="3">
    <source>
        <dbReference type="EMBL" id="NWJ09573.1"/>
    </source>
</evidence>
<feature type="non-terminal residue" evidence="3">
    <location>
        <position position="1"/>
    </location>
</feature>
<dbReference type="Pfam" id="PF07469">
    <property type="entry name" value="DUF1518"/>
    <property type="match status" value="1"/>
</dbReference>
<dbReference type="GO" id="GO:0003713">
    <property type="term" value="F:transcription coactivator activity"/>
    <property type="evidence" value="ECO:0007669"/>
    <property type="project" value="InterPro"/>
</dbReference>
<evidence type="ECO:0000256" key="1">
    <source>
        <dbReference type="SAM" id="MobiDB-lite"/>
    </source>
</evidence>
<feature type="compositionally biased region" description="Polar residues" evidence="1">
    <location>
        <begin position="49"/>
        <end position="61"/>
    </location>
</feature>
<feature type="compositionally biased region" description="Low complexity" evidence="1">
    <location>
        <begin position="11"/>
        <end position="23"/>
    </location>
</feature>
<dbReference type="GO" id="GO:0005634">
    <property type="term" value="C:nucleus"/>
    <property type="evidence" value="ECO:0007669"/>
    <property type="project" value="InterPro"/>
</dbReference>
<proteinExistence type="predicted"/>
<dbReference type="GO" id="GO:0045944">
    <property type="term" value="P:positive regulation of transcription by RNA polymerase II"/>
    <property type="evidence" value="ECO:0007669"/>
    <property type="project" value="TreeGrafter"/>
</dbReference>
<dbReference type="EMBL" id="VWPW01027708">
    <property type="protein sequence ID" value="NWJ09573.1"/>
    <property type="molecule type" value="Genomic_DNA"/>
</dbReference>
<feature type="non-terminal residue" evidence="3">
    <location>
        <position position="164"/>
    </location>
</feature>
<protein>
    <submittedName>
        <fullName evidence="3">NCOA1 protein</fullName>
    </submittedName>
</protein>
<reference evidence="3 4" key="1">
    <citation type="submission" date="2019-09" db="EMBL/GenBank/DDBJ databases">
        <title>Bird 10,000 Genomes (B10K) Project - Family phase.</title>
        <authorList>
            <person name="Zhang G."/>
        </authorList>
    </citation>
    <scope>NUCLEOTIDE SEQUENCE [LARGE SCALE GENOMIC DNA]</scope>
    <source>
        <strain evidence="3">B10K-MSB-37135</strain>
        <tissue evidence="3">Heart</tissue>
    </source>
</reference>
<dbReference type="GO" id="GO:0032870">
    <property type="term" value="P:cellular response to hormone stimulus"/>
    <property type="evidence" value="ECO:0007669"/>
    <property type="project" value="TreeGrafter"/>
</dbReference>
<sequence length="164" mass="17083">GMGQQSEAAFAPSLSPGSPLMSPQLPPSQSPMLQPPAPAPGYQSPDMKSWQQGAMGSNSVFGQAGQSQAAPAQQGMYNNMSITVSMAGGSAGVQNMNPMTAQMQMNSLQMPAMNSMCSEQVSDPALRPTGLYCNQLSSSELLKTEADGAQDKKTEEFFSGVAPD</sequence>
<accession>A0A7K4LY43</accession>
<dbReference type="PANTHER" id="PTHR10684">
    <property type="entry name" value="NUCLEAR RECEPTOR COACTIVATOR"/>
    <property type="match status" value="1"/>
</dbReference>
<evidence type="ECO:0000259" key="2">
    <source>
        <dbReference type="Pfam" id="PF07469"/>
    </source>
</evidence>
<comment type="caution">
    <text evidence="3">The sequence shown here is derived from an EMBL/GenBank/DDBJ whole genome shotgun (WGS) entry which is preliminary data.</text>
</comment>
<dbReference type="PANTHER" id="PTHR10684:SF1">
    <property type="entry name" value="NUCLEAR RECEPTOR COACTIVATOR 1"/>
    <property type="match status" value="1"/>
</dbReference>
<gene>
    <name evidence="3" type="primary">Ncoa1_0</name>
    <name evidence="3" type="ORF">CRYUND_R15528</name>
</gene>
<name>A0A7K4LY43_9AVES</name>
<organism evidence="3 4">
    <name type="scientific">Crypturellus undulatus</name>
    <dbReference type="NCBI Taxonomy" id="48396"/>
    <lineage>
        <taxon>Eukaryota</taxon>
        <taxon>Metazoa</taxon>
        <taxon>Chordata</taxon>
        <taxon>Craniata</taxon>
        <taxon>Vertebrata</taxon>
        <taxon>Euteleostomi</taxon>
        <taxon>Archelosauria</taxon>
        <taxon>Archosauria</taxon>
        <taxon>Dinosauria</taxon>
        <taxon>Saurischia</taxon>
        <taxon>Theropoda</taxon>
        <taxon>Coelurosauria</taxon>
        <taxon>Aves</taxon>
        <taxon>Palaeognathae</taxon>
        <taxon>Tinamiformes</taxon>
        <taxon>Tinamidae</taxon>
        <taxon>Crypturellus</taxon>
    </lineage>
</organism>
<dbReference type="InterPro" id="IPR017426">
    <property type="entry name" value="Nuclear_rcpt_coactivator"/>
</dbReference>
<feature type="compositionally biased region" description="Basic and acidic residues" evidence="1">
    <location>
        <begin position="145"/>
        <end position="156"/>
    </location>
</feature>
<feature type="region of interest" description="Disordered" evidence="1">
    <location>
        <begin position="1"/>
        <end position="72"/>
    </location>
</feature>
<dbReference type="Proteomes" id="UP000534426">
    <property type="component" value="Unassembled WGS sequence"/>
</dbReference>